<dbReference type="FunCoup" id="D3BMJ2">
    <property type="interactions" value="71"/>
</dbReference>
<dbReference type="EMBL" id="ADBJ01000043">
    <property type="protein sequence ID" value="EFA77204.1"/>
    <property type="molecule type" value="Genomic_DNA"/>
</dbReference>
<protein>
    <submittedName>
        <fullName evidence="1">Uncharacterized protein</fullName>
    </submittedName>
</protein>
<reference evidence="1 2" key="1">
    <citation type="journal article" date="2011" name="Genome Res.">
        <title>Phylogeny-wide analysis of social amoeba genomes highlights ancient origins for complex intercellular communication.</title>
        <authorList>
            <person name="Heidel A.J."/>
            <person name="Lawal H.M."/>
            <person name="Felder M."/>
            <person name="Schilde C."/>
            <person name="Helps N.R."/>
            <person name="Tunggal B."/>
            <person name="Rivero F."/>
            <person name="John U."/>
            <person name="Schleicher M."/>
            <person name="Eichinger L."/>
            <person name="Platzer M."/>
            <person name="Noegel A.A."/>
            <person name="Schaap P."/>
            <person name="Gloeckner G."/>
        </authorList>
    </citation>
    <scope>NUCLEOTIDE SEQUENCE [LARGE SCALE GENOMIC DNA]</scope>
    <source>
        <strain evidence="2">ATCC 26659 / Pp 5 / PN500</strain>
    </source>
</reference>
<sequence>MNYTYLIRSIEDIDRIDSINNLSIEEIERRSKKIDDNTTDAQTWRVRSFEGYLGVNESFKDRLRKDWQLVEQWNQLFSSHPITHTKIASILKDIIAICELNRQHSGLGPMTPIEIDYCTPHELLLLPHQQVIQQKLRITKQLYNGFQYSLFYNDKKNNDNNNNGFFKRLFSLFGNHNNSSNDHYSYDIDWNKKWNYEYIIENLSIRDDQDKRFKDLKIKIAGGVNEGIIQFIEVMGFYEGDETNEYRVDPILLLSFLNAFYFYNVNDNDNRRQDQIQQTLKEYQERQRQYIYSIPTFNKEQQLQYNQLVDNQFNLKYNNNNNNNNNN</sequence>
<gene>
    <name evidence="1" type="ORF">PPL_12412</name>
</gene>
<comment type="caution">
    <text evidence="1">The sequence shown here is derived from an EMBL/GenBank/DDBJ whole genome shotgun (WGS) entry which is preliminary data.</text>
</comment>
<dbReference type="RefSeq" id="XP_020429333.1">
    <property type="nucleotide sequence ID" value="XM_020583146.1"/>
</dbReference>
<dbReference type="InParanoid" id="D3BMJ2"/>
<dbReference type="Proteomes" id="UP000001396">
    <property type="component" value="Unassembled WGS sequence"/>
</dbReference>
<keyword evidence="2" id="KW-1185">Reference proteome</keyword>
<evidence type="ECO:0000313" key="1">
    <source>
        <dbReference type="EMBL" id="EFA77204.1"/>
    </source>
</evidence>
<accession>D3BMJ2</accession>
<organism evidence="1 2">
    <name type="scientific">Heterostelium pallidum (strain ATCC 26659 / Pp 5 / PN500)</name>
    <name type="common">Cellular slime mold</name>
    <name type="synonym">Polysphondylium pallidum</name>
    <dbReference type="NCBI Taxonomy" id="670386"/>
    <lineage>
        <taxon>Eukaryota</taxon>
        <taxon>Amoebozoa</taxon>
        <taxon>Evosea</taxon>
        <taxon>Eumycetozoa</taxon>
        <taxon>Dictyostelia</taxon>
        <taxon>Acytosteliales</taxon>
        <taxon>Acytosteliaceae</taxon>
        <taxon>Heterostelium</taxon>
    </lineage>
</organism>
<dbReference type="GeneID" id="31367879"/>
<dbReference type="AlphaFoldDB" id="D3BMJ2"/>
<name>D3BMJ2_HETP5</name>
<proteinExistence type="predicted"/>
<evidence type="ECO:0000313" key="2">
    <source>
        <dbReference type="Proteomes" id="UP000001396"/>
    </source>
</evidence>